<feature type="region of interest" description="Disordered" evidence="1">
    <location>
        <begin position="361"/>
        <end position="409"/>
    </location>
</feature>
<dbReference type="InterPro" id="IPR046521">
    <property type="entry name" value="DUF6698"/>
</dbReference>
<protein>
    <submittedName>
        <fullName evidence="2">Uncharacterized protein</fullName>
    </submittedName>
</protein>
<reference evidence="2 3" key="1">
    <citation type="journal article" date="2024" name="J Genomics">
        <title>Draft genome sequencing and assembly of Favolaschia claudopus CIRM-BRFM 2984 isolated from oak limbs.</title>
        <authorList>
            <person name="Navarro D."/>
            <person name="Drula E."/>
            <person name="Chaduli D."/>
            <person name="Cazenave R."/>
            <person name="Ahrendt S."/>
            <person name="Wang J."/>
            <person name="Lipzen A."/>
            <person name="Daum C."/>
            <person name="Barry K."/>
            <person name="Grigoriev I.V."/>
            <person name="Favel A."/>
            <person name="Rosso M.N."/>
            <person name="Martin F."/>
        </authorList>
    </citation>
    <scope>NUCLEOTIDE SEQUENCE [LARGE SCALE GENOMIC DNA]</scope>
    <source>
        <strain evidence="2 3">CIRM-BRFM 2984</strain>
    </source>
</reference>
<feature type="compositionally biased region" description="Acidic residues" evidence="1">
    <location>
        <begin position="374"/>
        <end position="383"/>
    </location>
</feature>
<feature type="compositionally biased region" description="Low complexity" evidence="1">
    <location>
        <begin position="1"/>
        <end position="12"/>
    </location>
</feature>
<evidence type="ECO:0000313" key="2">
    <source>
        <dbReference type="EMBL" id="KAK7036994.1"/>
    </source>
</evidence>
<accession>A0AAW0CGK8</accession>
<dbReference type="Proteomes" id="UP001362999">
    <property type="component" value="Unassembled WGS sequence"/>
</dbReference>
<keyword evidence="3" id="KW-1185">Reference proteome</keyword>
<gene>
    <name evidence="2" type="ORF">R3P38DRAFT_3480886</name>
</gene>
<dbReference type="Pfam" id="PF20414">
    <property type="entry name" value="DUF6698"/>
    <property type="match status" value="1"/>
</dbReference>
<feature type="region of interest" description="Disordered" evidence="1">
    <location>
        <begin position="1"/>
        <end position="64"/>
    </location>
</feature>
<evidence type="ECO:0000256" key="1">
    <source>
        <dbReference type="SAM" id="MobiDB-lite"/>
    </source>
</evidence>
<evidence type="ECO:0000313" key="3">
    <source>
        <dbReference type="Proteomes" id="UP001362999"/>
    </source>
</evidence>
<name>A0AAW0CGK8_9AGAR</name>
<comment type="caution">
    <text evidence="2">The sequence shown here is derived from an EMBL/GenBank/DDBJ whole genome shotgun (WGS) entry which is preliminary data.</text>
</comment>
<organism evidence="2 3">
    <name type="scientific">Favolaschia claudopus</name>
    <dbReference type="NCBI Taxonomy" id="2862362"/>
    <lineage>
        <taxon>Eukaryota</taxon>
        <taxon>Fungi</taxon>
        <taxon>Dikarya</taxon>
        <taxon>Basidiomycota</taxon>
        <taxon>Agaricomycotina</taxon>
        <taxon>Agaricomycetes</taxon>
        <taxon>Agaricomycetidae</taxon>
        <taxon>Agaricales</taxon>
        <taxon>Marasmiineae</taxon>
        <taxon>Mycenaceae</taxon>
        <taxon>Favolaschia</taxon>
    </lineage>
</organism>
<dbReference type="EMBL" id="JAWWNJ010000018">
    <property type="protein sequence ID" value="KAK7036994.1"/>
    <property type="molecule type" value="Genomic_DNA"/>
</dbReference>
<dbReference type="AlphaFoldDB" id="A0AAW0CGK8"/>
<proteinExistence type="predicted"/>
<sequence length="409" mass="45011">MSTPAADAQPNPSSDPPPSDAGAPPADLTPEQRAVNEVSNQLTAGVMNAGGGKKRKHDTNDDEDADVMASYKEYGRAYLRLGDPFTPIDDIVQHGIFIETTEEIDYPKMTLKERQVFDHKTASWEVLWRLIGPSFRNHMILLKKHKKLRHRVCAQIALGVSGSRGEDANTLKKCVLEYLNADTAVAVDPPISKTSKAERGYNHSVTAKLLCPAKKPPTDATYEAIANGTIKVTGRSFFRFYYPDNWVYDGKNLMDNLFEGHLMIRTAKCLLQGPSQALKPPGAHRGNRGNAAKIGARTVTPRLMAYIGVQTFFSISSLEGWQQTDGNFDYEQFYWTIVSLLEDEDNAHILQKFNHHVFGDASGRPAAPAPTAQDADDDDDDDLEAYRAAKKARLAQPPSQSEPPSGVAA</sequence>